<evidence type="ECO:0000313" key="2">
    <source>
        <dbReference type="Proteomes" id="UP000471672"/>
    </source>
</evidence>
<proteinExistence type="predicted"/>
<accession>A0ABX0B7V0</accession>
<comment type="caution">
    <text evidence="1">The sequence shown here is derived from an EMBL/GenBank/DDBJ whole genome shotgun (WGS) entry which is preliminary data.</text>
</comment>
<keyword evidence="2" id="KW-1185">Reference proteome</keyword>
<sequence>MRGGTVHRVLRPTIWGYATLTRRSHPALAGGGGTRRVDTVLPPVLTPDELDGFHDVLRGRAGPPGPWRVGVTGSARVRRALRLAVDVRTTAALHPEPDVPRRTTDVALAALVRAMREADRARLGTAHQALARELVWCALVAARTDEASEVTHAARALALLASTNVGGGATDRIDHG</sequence>
<dbReference type="RefSeq" id="WP_162288881.1">
    <property type="nucleotide sequence ID" value="NZ_JAAFAN010000003.1"/>
</dbReference>
<dbReference type="EMBL" id="JAAFAN010000003">
    <property type="protein sequence ID" value="NDO88112.1"/>
    <property type="molecule type" value="Genomic_DNA"/>
</dbReference>
<evidence type="ECO:0000313" key="1">
    <source>
        <dbReference type="EMBL" id="NDO88112.1"/>
    </source>
</evidence>
<reference evidence="1 2" key="1">
    <citation type="journal article" date="2021" name="Arch. Microbiol.">
        <title>Cellulosimicrobium fucosivorans sp. nov., isolated from San Elijo Lagoon, contains a fucose metabolic pathway linked to carotenoid production.</title>
        <authorList>
            <person name="Aviles F.A."/>
            <person name="Kyndt J.A."/>
        </authorList>
    </citation>
    <scope>NUCLEOTIDE SEQUENCE [LARGE SCALE GENOMIC DNA]</scope>
    <source>
        <strain evidence="1 2">SE3</strain>
    </source>
</reference>
<name>A0ABX0B7V0_9MICO</name>
<dbReference type="Proteomes" id="UP000471672">
    <property type="component" value="Unassembled WGS sequence"/>
</dbReference>
<gene>
    <name evidence="1" type="ORF">GYH36_01275</name>
</gene>
<protein>
    <submittedName>
        <fullName evidence="1">Uncharacterized protein</fullName>
    </submittedName>
</protein>
<organism evidence="1 2">
    <name type="scientific">Cellulosimicrobium composti</name>
    <dbReference type="NCBI Taxonomy" id="2672572"/>
    <lineage>
        <taxon>Bacteria</taxon>
        <taxon>Bacillati</taxon>
        <taxon>Actinomycetota</taxon>
        <taxon>Actinomycetes</taxon>
        <taxon>Micrococcales</taxon>
        <taxon>Promicromonosporaceae</taxon>
        <taxon>Cellulosimicrobium</taxon>
    </lineage>
</organism>